<feature type="region of interest" description="Disordered" evidence="1">
    <location>
        <begin position="176"/>
        <end position="201"/>
    </location>
</feature>
<evidence type="ECO:0000256" key="1">
    <source>
        <dbReference type="SAM" id="MobiDB-lite"/>
    </source>
</evidence>
<feature type="compositionally biased region" description="Basic and acidic residues" evidence="1">
    <location>
        <begin position="516"/>
        <end position="527"/>
    </location>
</feature>
<feature type="region of interest" description="Disordered" evidence="1">
    <location>
        <begin position="282"/>
        <end position="319"/>
    </location>
</feature>
<dbReference type="PANTHER" id="PTHR35006:SF3">
    <property type="entry name" value="GLYOXALASE FAMILY PROTEIN (AFU_ORTHOLOGUE AFUA_3G06020)"/>
    <property type="match status" value="1"/>
</dbReference>
<feature type="compositionally biased region" description="Basic and acidic residues" evidence="1">
    <location>
        <begin position="484"/>
        <end position="504"/>
    </location>
</feature>
<dbReference type="InterPro" id="IPR029068">
    <property type="entry name" value="Glyas_Bleomycin-R_OHBP_Dase"/>
</dbReference>
<feature type="region of interest" description="Disordered" evidence="1">
    <location>
        <begin position="230"/>
        <end position="259"/>
    </location>
</feature>
<keyword evidence="3" id="KW-1185">Reference proteome</keyword>
<accession>A0A9N9YC76</accession>
<dbReference type="Proteomes" id="UP000696573">
    <property type="component" value="Unassembled WGS sequence"/>
</dbReference>
<comment type="caution">
    <text evidence="2">The sequence shown here is derived from an EMBL/GenBank/DDBJ whole genome shotgun (WGS) entry which is preliminary data.</text>
</comment>
<evidence type="ECO:0008006" key="4">
    <source>
        <dbReference type="Google" id="ProtNLM"/>
    </source>
</evidence>
<feature type="compositionally biased region" description="Basic and acidic residues" evidence="1">
    <location>
        <begin position="418"/>
        <end position="433"/>
    </location>
</feature>
<gene>
    <name evidence="2" type="ORF">CRHIZ90672A_00008055</name>
</gene>
<name>A0A9N9YC76_9HYPO</name>
<dbReference type="PANTHER" id="PTHR35006">
    <property type="entry name" value="GLYOXALASE FAMILY PROTEIN (AFU_ORTHOLOGUE AFUA_5G14830)"/>
    <property type="match status" value="1"/>
</dbReference>
<feature type="region of interest" description="Disordered" evidence="1">
    <location>
        <begin position="363"/>
        <end position="527"/>
    </location>
</feature>
<dbReference type="EMBL" id="CABFNQ020000451">
    <property type="protein sequence ID" value="CAH0015862.1"/>
    <property type="molecule type" value="Genomic_DNA"/>
</dbReference>
<dbReference type="AlphaFoldDB" id="A0A9N9YC76"/>
<evidence type="ECO:0000313" key="3">
    <source>
        <dbReference type="Proteomes" id="UP000696573"/>
    </source>
</evidence>
<evidence type="ECO:0000313" key="2">
    <source>
        <dbReference type="EMBL" id="CAH0015862.1"/>
    </source>
</evidence>
<reference evidence="2" key="1">
    <citation type="submission" date="2021-10" db="EMBL/GenBank/DDBJ databases">
        <authorList>
            <person name="Piombo E."/>
        </authorList>
    </citation>
    <scope>NUCLEOTIDE SEQUENCE</scope>
</reference>
<protein>
    <recommendedName>
        <fullName evidence="4">VOC domain-containing protein</fullName>
    </recommendedName>
</protein>
<dbReference type="OrthoDB" id="10249419at2759"/>
<sequence length="527" mass="58665">MIPFVEVSHLASSTSFYSGVLQPLGLHYSPPPEVRGLSSSPLPTFVTYCINGVDPVLELRQTANPLRPPVLTSLVISAPSQQSVSIFHRCGARADPPLWSRFRDRRGLENHFKDVEEARKGPWQTTDRNRVQHTHAVLYDLDGNRIEVVHSQEYGNEGPPPTVLDWKFDVEKSPQAAPKPTRITLNPRKVNGANPGGDVHRSTAITHTRHNETVYGPHSAYRSAHQGALTKVPPPTVAETMPRDPAQRGEAPQEGGFNSTTVMGALLGVAAAGALTYGIVQSRRSPSPDAPDQRYLDGPPRRRATFPDKPVTSYRRQSTHETGVVPMYNYHDHKTPRKFAYPDFNSLPIRNAYVEGDEDVEYGNDPWSSAPQYLTRPPMQNGYPKSRVPSGPRVVEEIQDTRSRYSTRPQGQVPITRARSEAPARSQVEHYDRSYPPQRSIAPESILPPRANGLKEQTKEQDEEQGSHTGKRCDSEAAANENSVQHRAEPYFCKEDTPAQERSGKQPGRMGGARHPSTDERSWQQPC</sequence>
<organism evidence="2 3">
    <name type="scientific">Clonostachys rhizophaga</name>
    <dbReference type="NCBI Taxonomy" id="160324"/>
    <lineage>
        <taxon>Eukaryota</taxon>
        <taxon>Fungi</taxon>
        <taxon>Dikarya</taxon>
        <taxon>Ascomycota</taxon>
        <taxon>Pezizomycotina</taxon>
        <taxon>Sordariomycetes</taxon>
        <taxon>Hypocreomycetidae</taxon>
        <taxon>Hypocreales</taxon>
        <taxon>Bionectriaceae</taxon>
        <taxon>Clonostachys</taxon>
    </lineage>
</organism>
<dbReference type="Gene3D" id="3.10.180.10">
    <property type="entry name" value="2,3-Dihydroxybiphenyl 1,2-Dioxygenase, domain 1"/>
    <property type="match status" value="1"/>
</dbReference>
<feature type="compositionally biased region" description="Basic and acidic residues" evidence="1">
    <location>
        <begin position="394"/>
        <end position="403"/>
    </location>
</feature>
<proteinExistence type="predicted"/>